<feature type="region of interest" description="Disordered" evidence="1">
    <location>
        <begin position="223"/>
        <end position="246"/>
    </location>
</feature>
<dbReference type="SUPFAM" id="SSF81321">
    <property type="entry name" value="Family A G protein-coupled receptor-like"/>
    <property type="match status" value="1"/>
</dbReference>
<evidence type="ECO:0000313" key="5">
    <source>
        <dbReference type="WBParaSite" id="Csp11.Scaffold630.g16978.t1"/>
    </source>
</evidence>
<keyword evidence="4" id="KW-1185">Reference proteome</keyword>
<proteinExistence type="predicted"/>
<feature type="transmembrane region" description="Helical" evidence="2">
    <location>
        <begin position="144"/>
        <end position="171"/>
    </location>
</feature>
<evidence type="ECO:0000256" key="1">
    <source>
        <dbReference type="SAM" id="MobiDB-lite"/>
    </source>
</evidence>
<reference evidence="5" key="1">
    <citation type="submission" date="2016-11" db="UniProtKB">
        <authorList>
            <consortium name="WormBaseParasite"/>
        </authorList>
    </citation>
    <scope>IDENTIFICATION</scope>
</reference>
<evidence type="ECO:0000256" key="3">
    <source>
        <dbReference type="SAM" id="SignalP"/>
    </source>
</evidence>
<feature type="transmembrane region" description="Helical" evidence="2">
    <location>
        <begin position="177"/>
        <end position="202"/>
    </location>
</feature>
<evidence type="ECO:0000256" key="2">
    <source>
        <dbReference type="SAM" id="Phobius"/>
    </source>
</evidence>
<evidence type="ECO:0000313" key="4">
    <source>
        <dbReference type="Proteomes" id="UP000095282"/>
    </source>
</evidence>
<dbReference type="Proteomes" id="UP000095282">
    <property type="component" value="Unplaced"/>
</dbReference>
<dbReference type="WBParaSite" id="Csp11.Scaffold630.g16978.t1">
    <property type="protein sequence ID" value="Csp11.Scaffold630.g16978.t1"/>
    <property type="gene ID" value="Csp11.Scaffold630.g16978"/>
</dbReference>
<keyword evidence="2" id="KW-0472">Membrane</keyword>
<feature type="signal peptide" evidence="3">
    <location>
        <begin position="1"/>
        <end position="17"/>
    </location>
</feature>
<sequence>MLIVFLVVLQLEVLVSCFERKHQAIAKTLNYHVLPDWFVNSAYSACVACPIVITGWFHTIHLDKDEQWRLIEENYPEYLSDFQTLTHFDVYTKTLWFILLLLCTIGGGLGLLLLFLIFITDVFRMMVLLKIKISAHRYKKHREAIQSLLVQFAMSSFCLVPPCCLAIIIILELDQAQLLTELCIAVFAMHSSANMVSLLIFFPPYRNFVLRRLKIQKLKIRPGGKNSVSIQPSPQIKRASSFADVS</sequence>
<accession>A0A1I7UKW5</accession>
<organism evidence="4 5">
    <name type="scientific">Caenorhabditis tropicalis</name>
    <dbReference type="NCBI Taxonomy" id="1561998"/>
    <lineage>
        <taxon>Eukaryota</taxon>
        <taxon>Metazoa</taxon>
        <taxon>Ecdysozoa</taxon>
        <taxon>Nematoda</taxon>
        <taxon>Chromadorea</taxon>
        <taxon>Rhabditida</taxon>
        <taxon>Rhabditina</taxon>
        <taxon>Rhabditomorpha</taxon>
        <taxon>Rhabditoidea</taxon>
        <taxon>Rhabditidae</taxon>
        <taxon>Peloderinae</taxon>
        <taxon>Caenorhabditis</taxon>
    </lineage>
</organism>
<feature type="chain" id="PRO_5009309131" evidence="3">
    <location>
        <begin position="18"/>
        <end position="246"/>
    </location>
</feature>
<keyword evidence="2" id="KW-0812">Transmembrane</keyword>
<keyword evidence="2" id="KW-1133">Transmembrane helix</keyword>
<name>A0A1I7UKW5_9PELO</name>
<dbReference type="Pfam" id="PF10327">
    <property type="entry name" value="7TM_GPCR_Sri"/>
    <property type="match status" value="1"/>
</dbReference>
<dbReference type="InterPro" id="IPR019429">
    <property type="entry name" value="7TM_GPCR_serpentine_rcpt_Sri"/>
</dbReference>
<protein>
    <submittedName>
        <fullName evidence="5">G_PROTEIN_RECEP_F1_2 domain-containing protein</fullName>
    </submittedName>
</protein>
<dbReference type="PANTHER" id="PTHR45830:SF3">
    <property type="entry name" value="G PROTEIN-COUPLED RECEPTOR-RELATED"/>
    <property type="match status" value="1"/>
</dbReference>
<keyword evidence="3" id="KW-0732">Signal</keyword>
<dbReference type="PANTHER" id="PTHR45830">
    <property type="entry name" value="SERPENTINE RECEPTOR, CLASS I"/>
    <property type="match status" value="1"/>
</dbReference>
<dbReference type="AlphaFoldDB" id="A0A1I7UKW5"/>
<feature type="transmembrane region" description="Helical" evidence="2">
    <location>
        <begin position="95"/>
        <end position="123"/>
    </location>
</feature>
<dbReference type="eggNOG" id="ENOG502TJGN">
    <property type="taxonomic scope" value="Eukaryota"/>
</dbReference>